<dbReference type="EMBL" id="AODQ01000127">
    <property type="protein sequence ID" value="EMR01305.1"/>
    <property type="molecule type" value="Genomic_DNA"/>
</dbReference>
<name>M7NHP2_9BACT</name>
<dbReference type="RefSeq" id="WP_009196956.1">
    <property type="nucleotide sequence ID" value="NZ_AODQ01000127.1"/>
</dbReference>
<proteinExistence type="predicted"/>
<dbReference type="InterPro" id="IPR036515">
    <property type="entry name" value="Transposase_17_sf"/>
</dbReference>
<organism evidence="2 3">
    <name type="scientific">Cesiribacter andamanensis AMV16</name>
    <dbReference type="NCBI Taxonomy" id="1279009"/>
    <lineage>
        <taxon>Bacteria</taxon>
        <taxon>Pseudomonadati</taxon>
        <taxon>Bacteroidota</taxon>
        <taxon>Cytophagia</taxon>
        <taxon>Cytophagales</taxon>
        <taxon>Cesiribacteraceae</taxon>
        <taxon>Cesiribacter</taxon>
    </lineage>
</organism>
<accession>M7NHP2</accession>
<dbReference type="AlphaFoldDB" id="M7NHP2"/>
<dbReference type="InterPro" id="IPR002686">
    <property type="entry name" value="Transposase_17"/>
</dbReference>
<dbReference type="Pfam" id="PF01797">
    <property type="entry name" value="Y1_Tnp"/>
    <property type="match status" value="1"/>
</dbReference>
<evidence type="ECO:0000259" key="1">
    <source>
        <dbReference type="Pfam" id="PF01797"/>
    </source>
</evidence>
<dbReference type="STRING" id="1279009.ADICEAN_03576"/>
<sequence length="75" mass="8313">MPQSLTQIYVHLVFSTKNREPLLFSPVKEEVWDYIGGICKGLECNPICIGGYHDHVHVLCLLSKKNSANEIGGGN</sequence>
<dbReference type="GO" id="GO:0003677">
    <property type="term" value="F:DNA binding"/>
    <property type="evidence" value="ECO:0007669"/>
    <property type="project" value="InterPro"/>
</dbReference>
<dbReference type="Proteomes" id="UP000011910">
    <property type="component" value="Unassembled WGS sequence"/>
</dbReference>
<protein>
    <submittedName>
        <fullName evidence="2">Transposase IS200 like protein</fullName>
    </submittedName>
</protein>
<evidence type="ECO:0000313" key="2">
    <source>
        <dbReference type="EMBL" id="EMR01305.1"/>
    </source>
</evidence>
<feature type="domain" description="Transposase IS200-like" evidence="1">
    <location>
        <begin position="5"/>
        <end position="69"/>
    </location>
</feature>
<dbReference type="GO" id="GO:0004803">
    <property type="term" value="F:transposase activity"/>
    <property type="evidence" value="ECO:0007669"/>
    <property type="project" value="InterPro"/>
</dbReference>
<reference evidence="2 3" key="1">
    <citation type="journal article" date="2013" name="Genome Announc.">
        <title>Draft Genome Sequence of Cesiribacter andamanensis Strain AMV16T, Isolated from a Soil Sample from a Mud Volcano in the Andaman Islands, India.</title>
        <authorList>
            <person name="Shivaji S."/>
            <person name="Ara S."/>
            <person name="Begum Z."/>
            <person name="Srinivas T.N."/>
            <person name="Singh A."/>
            <person name="Kumar Pinnaka A."/>
        </authorList>
    </citation>
    <scope>NUCLEOTIDE SEQUENCE [LARGE SCALE GENOMIC DNA]</scope>
    <source>
        <strain evidence="2 3">AMV16</strain>
    </source>
</reference>
<dbReference type="SUPFAM" id="SSF143422">
    <property type="entry name" value="Transposase IS200-like"/>
    <property type="match status" value="1"/>
</dbReference>
<dbReference type="Gene3D" id="3.30.70.1290">
    <property type="entry name" value="Transposase IS200-like"/>
    <property type="match status" value="1"/>
</dbReference>
<gene>
    <name evidence="2" type="ORF">ADICEAN_03576</name>
</gene>
<dbReference type="eggNOG" id="COG1943">
    <property type="taxonomic scope" value="Bacteria"/>
</dbReference>
<comment type="caution">
    <text evidence="2">The sequence shown here is derived from an EMBL/GenBank/DDBJ whole genome shotgun (WGS) entry which is preliminary data.</text>
</comment>
<keyword evidence="3" id="KW-1185">Reference proteome</keyword>
<evidence type="ECO:0000313" key="3">
    <source>
        <dbReference type="Proteomes" id="UP000011910"/>
    </source>
</evidence>
<dbReference type="GO" id="GO:0006313">
    <property type="term" value="P:DNA transposition"/>
    <property type="evidence" value="ECO:0007669"/>
    <property type="project" value="InterPro"/>
</dbReference>